<feature type="compositionally biased region" description="Basic and acidic residues" evidence="1">
    <location>
        <begin position="1"/>
        <end position="23"/>
    </location>
</feature>
<evidence type="ECO:0000313" key="2">
    <source>
        <dbReference type="EMBL" id="ROR39863.1"/>
    </source>
</evidence>
<dbReference type="EMBL" id="RJVK01000002">
    <property type="protein sequence ID" value="ROR39863.1"/>
    <property type="molecule type" value="Genomic_DNA"/>
</dbReference>
<dbReference type="AlphaFoldDB" id="A0AAJ4RCQ7"/>
<organism evidence="2 3">
    <name type="scientific">Caminibacter pacificus</name>
    <dbReference type="NCBI Taxonomy" id="1424653"/>
    <lineage>
        <taxon>Bacteria</taxon>
        <taxon>Pseudomonadati</taxon>
        <taxon>Campylobacterota</taxon>
        <taxon>Epsilonproteobacteria</taxon>
        <taxon>Nautiliales</taxon>
        <taxon>Nautiliaceae</taxon>
        <taxon>Caminibacter</taxon>
    </lineage>
</organism>
<reference evidence="2 3" key="1">
    <citation type="submission" date="2018-11" db="EMBL/GenBank/DDBJ databases">
        <title>Genomic Encyclopedia of Type Strains, Phase IV (KMG-IV): sequencing the most valuable type-strain genomes for metagenomic binning, comparative biology and taxonomic classification.</title>
        <authorList>
            <person name="Goeker M."/>
        </authorList>
    </citation>
    <scope>NUCLEOTIDE SEQUENCE [LARGE SCALE GENOMIC DNA]</scope>
    <source>
        <strain evidence="2 3">DSM 27783</strain>
    </source>
</reference>
<gene>
    <name evidence="2" type="ORF">EDC58_0839</name>
</gene>
<name>A0AAJ4RCQ7_9BACT</name>
<evidence type="ECO:0000256" key="1">
    <source>
        <dbReference type="SAM" id="MobiDB-lite"/>
    </source>
</evidence>
<accession>A0AAJ4RCQ7</accession>
<proteinExistence type="predicted"/>
<comment type="caution">
    <text evidence="2">The sequence shown here is derived from an EMBL/GenBank/DDBJ whole genome shotgun (WGS) entry which is preliminary data.</text>
</comment>
<feature type="region of interest" description="Disordered" evidence="1">
    <location>
        <begin position="1"/>
        <end position="29"/>
    </location>
</feature>
<protein>
    <submittedName>
        <fullName evidence="2">Uncharacterized protein</fullName>
    </submittedName>
</protein>
<dbReference type="Proteomes" id="UP000272781">
    <property type="component" value="Unassembled WGS sequence"/>
</dbReference>
<evidence type="ECO:0000313" key="3">
    <source>
        <dbReference type="Proteomes" id="UP000272781"/>
    </source>
</evidence>
<sequence length="29" mass="3404">MRKSEMGKVGRDGEERRLERENDGEIVNL</sequence>